<dbReference type="Pfam" id="PF13370">
    <property type="entry name" value="Fer4_13"/>
    <property type="match status" value="1"/>
</dbReference>
<dbReference type="InterPro" id="IPR051269">
    <property type="entry name" value="Fe-S_cluster_ET"/>
</dbReference>
<sequence>MAHIEIARGRCIGAAQCVLSAPELFDQDEDGIVVVLDDAPGGELVEFAHTAAMVCPSQSISVAAD</sequence>
<dbReference type="GO" id="GO:0046872">
    <property type="term" value="F:metal ion binding"/>
    <property type="evidence" value="ECO:0007669"/>
    <property type="project" value="UniProtKB-KW"/>
</dbReference>
<proteinExistence type="predicted"/>
<gene>
    <name evidence="8" type="ORF">EV385_6125</name>
</gene>
<evidence type="ECO:0000256" key="5">
    <source>
        <dbReference type="ARBA" id="ARBA00023004"/>
    </source>
</evidence>
<dbReference type="AlphaFoldDB" id="A0A4Q7ZSL0"/>
<comment type="cofactor">
    <cofactor evidence="1">
        <name>[3Fe-4S] cluster</name>
        <dbReference type="ChEBI" id="CHEBI:21137"/>
    </cofactor>
</comment>
<evidence type="ECO:0000256" key="2">
    <source>
        <dbReference type="ARBA" id="ARBA00022448"/>
    </source>
</evidence>
<keyword evidence="4" id="KW-0249">Electron transport</keyword>
<dbReference type="SUPFAM" id="SSF54862">
    <property type="entry name" value="4Fe-4S ferredoxins"/>
    <property type="match status" value="1"/>
</dbReference>
<dbReference type="Proteomes" id="UP000292564">
    <property type="component" value="Unassembled WGS sequence"/>
</dbReference>
<evidence type="ECO:0000313" key="9">
    <source>
        <dbReference type="Proteomes" id="UP000292564"/>
    </source>
</evidence>
<name>A0A4Q7ZSL0_9ACTN</name>
<organism evidence="8 9">
    <name type="scientific">Krasilnikovia cinnamomea</name>
    <dbReference type="NCBI Taxonomy" id="349313"/>
    <lineage>
        <taxon>Bacteria</taxon>
        <taxon>Bacillati</taxon>
        <taxon>Actinomycetota</taxon>
        <taxon>Actinomycetes</taxon>
        <taxon>Micromonosporales</taxon>
        <taxon>Micromonosporaceae</taxon>
        <taxon>Krasilnikovia</taxon>
    </lineage>
</organism>
<dbReference type="RefSeq" id="WP_130513663.1">
    <property type="nucleotide sequence ID" value="NZ_SHKY01000001.1"/>
</dbReference>
<dbReference type="Gene3D" id="3.30.70.20">
    <property type="match status" value="1"/>
</dbReference>
<evidence type="ECO:0000256" key="4">
    <source>
        <dbReference type="ARBA" id="ARBA00022982"/>
    </source>
</evidence>
<keyword evidence="5" id="KW-0408">Iron</keyword>
<keyword evidence="9" id="KW-1185">Reference proteome</keyword>
<comment type="caution">
    <text evidence="8">The sequence shown here is derived from an EMBL/GenBank/DDBJ whole genome shotgun (WGS) entry which is preliminary data.</text>
</comment>
<keyword evidence="2" id="KW-0813">Transport</keyword>
<dbReference type="EMBL" id="SHKY01000001">
    <property type="protein sequence ID" value="RZU54182.1"/>
    <property type="molecule type" value="Genomic_DNA"/>
</dbReference>
<evidence type="ECO:0000313" key="8">
    <source>
        <dbReference type="EMBL" id="RZU54182.1"/>
    </source>
</evidence>
<evidence type="ECO:0000256" key="7">
    <source>
        <dbReference type="ARBA" id="ARBA00023291"/>
    </source>
</evidence>
<dbReference type="PANTHER" id="PTHR36923">
    <property type="entry name" value="FERREDOXIN"/>
    <property type="match status" value="1"/>
</dbReference>
<reference evidence="8 9" key="1">
    <citation type="submission" date="2019-02" db="EMBL/GenBank/DDBJ databases">
        <title>Sequencing the genomes of 1000 actinobacteria strains.</title>
        <authorList>
            <person name="Klenk H.-P."/>
        </authorList>
    </citation>
    <scope>NUCLEOTIDE SEQUENCE [LARGE SCALE GENOMIC DNA]</scope>
    <source>
        <strain evidence="8 9">DSM 45162</strain>
    </source>
</reference>
<evidence type="ECO:0000256" key="3">
    <source>
        <dbReference type="ARBA" id="ARBA00022723"/>
    </source>
</evidence>
<keyword evidence="6" id="KW-0411">Iron-sulfur</keyword>
<dbReference type="GO" id="GO:0051538">
    <property type="term" value="F:3 iron, 4 sulfur cluster binding"/>
    <property type="evidence" value="ECO:0007669"/>
    <property type="project" value="UniProtKB-KW"/>
</dbReference>
<keyword evidence="3" id="KW-0479">Metal-binding</keyword>
<protein>
    <submittedName>
        <fullName evidence="8">Ferredoxin</fullName>
    </submittedName>
</protein>
<dbReference type="PANTHER" id="PTHR36923:SF3">
    <property type="entry name" value="FERREDOXIN"/>
    <property type="match status" value="1"/>
</dbReference>
<accession>A0A4Q7ZSL0</accession>
<evidence type="ECO:0000256" key="1">
    <source>
        <dbReference type="ARBA" id="ARBA00001927"/>
    </source>
</evidence>
<dbReference type="OrthoDB" id="9803319at2"/>
<evidence type="ECO:0000256" key="6">
    <source>
        <dbReference type="ARBA" id="ARBA00023014"/>
    </source>
</evidence>
<keyword evidence="7" id="KW-0003">3Fe-4S</keyword>